<organism evidence="1 2">
    <name type="scientific">Trifolium medium</name>
    <dbReference type="NCBI Taxonomy" id="97028"/>
    <lineage>
        <taxon>Eukaryota</taxon>
        <taxon>Viridiplantae</taxon>
        <taxon>Streptophyta</taxon>
        <taxon>Embryophyta</taxon>
        <taxon>Tracheophyta</taxon>
        <taxon>Spermatophyta</taxon>
        <taxon>Magnoliopsida</taxon>
        <taxon>eudicotyledons</taxon>
        <taxon>Gunneridae</taxon>
        <taxon>Pentapetalae</taxon>
        <taxon>rosids</taxon>
        <taxon>fabids</taxon>
        <taxon>Fabales</taxon>
        <taxon>Fabaceae</taxon>
        <taxon>Papilionoideae</taxon>
        <taxon>50 kb inversion clade</taxon>
        <taxon>NPAAA clade</taxon>
        <taxon>Hologalegina</taxon>
        <taxon>IRL clade</taxon>
        <taxon>Trifolieae</taxon>
        <taxon>Trifolium</taxon>
    </lineage>
</organism>
<evidence type="ECO:0000313" key="1">
    <source>
        <dbReference type="EMBL" id="MCI73449.1"/>
    </source>
</evidence>
<dbReference type="EMBL" id="LXQA010838641">
    <property type="protein sequence ID" value="MCI73449.1"/>
    <property type="molecule type" value="Genomic_DNA"/>
</dbReference>
<evidence type="ECO:0000313" key="2">
    <source>
        <dbReference type="Proteomes" id="UP000265520"/>
    </source>
</evidence>
<name>A0A392UIJ6_9FABA</name>
<keyword evidence="1" id="KW-0489">Methyltransferase</keyword>
<reference evidence="1 2" key="1">
    <citation type="journal article" date="2018" name="Front. Plant Sci.">
        <title>Red Clover (Trifolium pratense) and Zigzag Clover (T. medium) - A Picture of Genomic Similarities and Differences.</title>
        <authorList>
            <person name="Dluhosova J."/>
            <person name="Istvanek J."/>
            <person name="Nedelnik J."/>
            <person name="Repkova J."/>
        </authorList>
    </citation>
    <scope>NUCLEOTIDE SEQUENCE [LARGE SCALE GENOMIC DNA]</scope>
    <source>
        <strain evidence="2">cv. 10/8</strain>
        <tissue evidence="1">Leaf</tissue>
    </source>
</reference>
<feature type="non-terminal residue" evidence="1">
    <location>
        <position position="43"/>
    </location>
</feature>
<accession>A0A392UIJ6</accession>
<proteinExistence type="predicted"/>
<keyword evidence="1" id="KW-0808">Transferase</keyword>
<protein>
    <submittedName>
        <fullName evidence="1">Histone-lysine N-methyltransferase ASHH2-like</fullName>
    </submittedName>
</protein>
<sequence length="43" mass="4344">MVEGGNGVSQSHLHVKKTSKLIASVKKAKVSANVANGPTAEVA</sequence>
<dbReference type="GO" id="GO:0008168">
    <property type="term" value="F:methyltransferase activity"/>
    <property type="evidence" value="ECO:0007669"/>
    <property type="project" value="UniProtKB-KW"/>
</dbReference>
<dbReference type="GO" id="GO:0032259">
    <property type="term" value="P:methylation"/>
    <property type="evidence" value="ECO:0007669"/>
    <property type="project" value="UniProtKB-KW"/>
</dbReference>
<dbReference type="Proteomes" id="UP000265520">
    <property type="component" value="Unassembled WGS sequence"/>
</dbReference>
<comment type="caution">
    <text evidence="1">The sequence shown here is derived from an EMBL/GenBank/DDBJ whole genome shotgun (WGS) entry which is preliminary data.</text>
</comment>
<keyword evidence="2" id="KW-1185">Reference proteome</keyword>
<dbReference type="AlphaFoldDB" id="A0A392UIJ6"/>